<proteinExistence type="predicted"/>
<dbReference type="EMBL" id="CAXIXY010000005">
    <property type="protein sequence ID" value="CAL2088263.1"/>
    <property type="molecule type" value="Genomic_DNA"/>
</dbReference>
<protein>
    <recommendedName>
        <fullName evidence="3">DUF4430 domain-containing protein</fullName>
    </recommendedName>
</protein>
<gene>
    <name evidence="1" type="ORF">T190607A01A_30102</name>
</gene>
<dbReference type="PROSITE" id="PS51257">
    <property type="entry name" value="PROKAR_LIPOPROTEIN"/>
    <property type="match status" value="1"/>
</dbReference>
<organism evidence="1 2">
    <name type="scientific">Tenacibaculum platacis</name>
    <dbReference type="NCBI Taxonomy" id="3137852"/>
    <lineage>
        <taxon>Bacteria</taxon>
        <taxon>Pseudomonadati</taxon>
        <taxon>Bacteroidota</taxon>
        <taxon>Flavobacteriia</taxon>
        <taxon>Flavobacteriales</taxon>
        <taxon>Flavobacteriaceae</taxon>
        <taxon>Tenacibaculum</taxon>
    </lineage>
</organism>
<reference evidence="1 2" key="1">
    <citation type="submission" date="2024-05" db="EMBL/GenBank/DDBJ databases">
        <authorList>
            <person name="Duchaud E."/>
        </authorList>
    </citation>
    <scope>NUCLEOTIDE SEQUENCE [LARGE SCALE GENOMIC DNA]</scope>
    <source>
        <strain evidence="1">Ena-SAMPLE-TAB-13-05-2024-13:56:06:370-140302</strain>
    </source>
</reference>
<dbReference type="Proteomes" id="UP001497416">
    <property type="component" value="Unassembled WGS sequence"/>
</dbReference>
<name>A0ABM9P2Y7_9FLAO</name>
<evidence type="ECO:0000313" key="1">
    <source>
        <dbReference type="EMBL" id="CAL2088263.1"/>
    </source>
</evidence>
<sequence>MKKLIILSIIIFSSCNFKTKENNINRTTNKDSASHKKTDIMLLTSSSSIEASKKVKLYGCDFNIVLNNLKDTTHWSTNDENFITPEGFKVGTPFKNLTIEIKNSMTKMSGWGYYTKLNSGWELGFCIGNSCTDHEPNGESKVKWIFKRNR</sequence>
<keyword evidence="2" id="KW-1185">Reference proteome</keyword>
<dbReference type="RefSeq" id="WP_348712486.1">
    <property type="nucleotide sequence ID" value="NZ_CAXIXY010000005.1"/>
</dbReference>
<accession>A0ABM9P2Y7</accession>
<comment type="caution">
    <text evidence="1">The sequence shown here is derived from an EMBL/GenBank/DDBJ whole genome shotgun (WGS) entry which is preliminary data.</text>
</comment>
<evidence type="ECO:0000313" key="2">
    <source>
        <dbReference type="Proteomes" id="UP001497416"/>
    </source>
</evidence>
<evidence type="ECO:0008006" key="3">
    <source>
        <dbReference type="Google" id="ProtNLM"/>
    </source>
</evidence>